<organism evidence="2 3">
    <name type="scientific">Roseovarius pacificus</name>
    <dbReference type="NCBI Taxonomy" id="337701"/>
    <lineage>
        <taxon>Bacteria</taxon>
        <taxon>Pseudomonadati</taxon>
        <taxon>Pseudomonadota</taxon>
        <taxon>Alphaproteobacteria</taxon>
        <taxon>Rhodobacterales</taxon>
        <taxon>Roseobacteraceae</taxon>
        <taxon>Roseovarius</taxon>
    </lineage>
</organism>
<dbReference type="EMBL" id="FRBR01000009">
    <property type="protein sequence ID" value="SHM04722.1"/>
    <property type="molecule type" value="Genomic_DNA"/>
</dbReference>
<dbReference type="Proteomes" id="UP000183974">
    <property type="component" value="Unassembled WGS sequence"/>
</dbReference>
<gene>
    <name evidence="2" type="ORF">SAMN05444398_10933</name>
</gene>
<dbReference type="OrthoDB" id="7745999at2"/>
<reference evidence="2 3" key="1">
    <citation type="submission" date="2016-11" db="EMBL/GenBank/DDBJ databases">
        <authorList>
            <person name="Jaros S."/>
            <person name="Januszkiewicz K."/>
            <person name="Wedrychowicz H."/>
        </authorList>
    </citation>
    <scope>NUCLEOTIDE SEQUENCE [LARGE SCALE GENOMIC DNA]</scope>
    <source>
        <strain evidence="2 3">DSM 29589</strain>
    </source>
</reference>
<keyword evidence="1" id="KW-0812">Transmembrane</keyword>
<proteinExistence type="predicted"/>
<dbReference type="RefSeq" id="WP_073035507.1">
    <property type="nucleotide sequence ID" value="NZ_BMLR01000010.1"/>
</dbReference>
<protein>
    <submittedName>
        <fullName evidence="2">Transglycosylase associated protein</fullName>
    </submittedName>
</protein>
<evidence type="ECO:0000313" key="3">
    <source>
        <dbReference type="Proteomes" id="UP000183974"/>
    </source>
</evidence>
<keyword evidence="3" id="KW-1185">Reference proteome</keyword>
<feature type="transmembrane region" description="Helical" evidence="1">
    <location>
        <begin position="52"/>
        <end position="72"/>
    </location>
</feature>
<feature type="transmembrane region" description="Helical" evidence="1">
    <location>
        <begin position="27"/>
        <end position="45"/>
    </location>
</feature>
<keyword evidence="1" id="KW-0472">Membrane</keyword>
<sequence>MAVIYLVIVGAAAGFLATRLMKLETDIVTTIAIGIAGALIGGFVLRMVLTVAGLLGGLIGAVMGALLLIWLYQTYVAGRGGPKK</sequence>
<accession>A0A1M7FKU6</accession>
<evidence type="ECO:0000256" key="1">
    <source>
        <dbReference type="SAM" id="Phobius"/>
    </source>
</evidence>
<keyword evidence="1" id="KW-1133">Transmembrane helix</keyword>
<dbReference type="STRING" id="337701.SAMN05444398_10933"/>
<dbReference type="AlphaFoldDB" id="A0A1M7FKU6"/>
<evidence type="ECO:0000313" key="2">
    <source>
        <dbReference type="EMBL" id="SHM04722.1"/>
    </source>
</evidence>
<name>A0A1M7FKU6_9RHOB</name>